<sequence>MARENKRTVYHRCPNPRCGNEGVMFRVVYTPNEYYIHPQDQGKVCNCQDEPVPVGSNLSWELWARANGHQR</sequence>
<dbReference type="RefSeq" id="YP_009302391.1">
    <property type="nucleotide sequence ID" value="NC_031245.1"/>
</dbReference>
<dbReference type="EMBL" id="KT624200">
    <property type="protein sequence ID" value="AMM44802.1"/>
    <property type="molecule type" value="Genomic_DNA"/>
</dbReference>
<reference evidence="1 2" key="1">
    <citation type="submission" date="2015-08" db="EMBL/GenBank/DDBJ databases">
        <authorList>
            <person name="Babu N.S."/>
            <person name="Beckwith C.J."/>
            <person name="Beseler K.G."/>
            <person name="Brison A."/>
            <person name="Carone J.V."/>
            <person name="Caskin T.P."/>
            <person name="Diamond M."/>
            <person name="Durham M.E."/>
            <person name="Foxe J.M."/>
            <person name="Go M."/>
            <person name="Henderson B.A."/>
            <person name="Jones I.B."/>
            <person name="McGettigan J.A."/>
            <person name="Micheletti S.J."/>
            <person name="Nasrallah M.E."/>
            <person name="Ortiz D."/>
            <person name="Piller C.R."/>
            <person name="Privatt S.R."/>
            <person name="Schneider S.L."/>
            <person name="Sharp S."/>
            <person name="Smith T.C."/>
            <person name="Stanton J.D."/>
            <person name="Ullery H.E."/>
            <person name="Wilson R.J."/>
            <person name="Serrano M.G."/>
            <person name="Buck G."/>
            <person name="Lee V."/>
            <person name="Wang Y."/>
            <person name="Carvalho R."/>
            <person name="Voegtly L."/>
            <person name="Shi R."/>
            <person name="Duckworth R."/>
            <person name="Johnson A."/>
            <person name="Loviza R."/>
            <person name="Walstead R."/>
            <person name="Shah Z."/>
            <person name="Kiflezghi M."/>
            <person name="Wade K."/>
            <person name="Ball S.L."/>
            <person name="Bradley K.W."/>
            <person name="Asai D.J."/>
            <person name="Bowman C.A."/>
            <person name="Russell D.A."/>
            <person name="Pope W.H."/>
            <person name="Jacobs-Sera D."/>
            <person name="Hendrix R.W."/>
            <person name="Hatfull G.F."/>
        </authorList>
    </citation>
    <scope>NUCLEOTIDE SEQUENCE [LARGE SCALE GENOMIC DNA]</scope>
</reference>
<dbReference type="Proteomes" id="UP000203261">
    <property type="component" value="Segment"/>
</dbReference>
<proteinExistence type="predicted"/>
<dbReference type="GeneID" id="29125171"/>
<dbReference type="KEGG" id="vg:29125171"/>
<accession>A0A127AVX1</accession>
<evidence type="ECO:0000313" key="2">
    <source>
        <dbReference type="Proteomes" id="UP000203261"/>
    </source>
</evidence>
<protein>
    <submittedName>
        <fullName evidence="1">Uncharacterized protein</fullName>
    </submittedName>
</protein>
<keyword evidence="2" id="KW-1185">Reference proteome</keyword>
<evidence type="ECO:0000313" key="1">
    <source>
        <dbReference type="EMBL" id="AMM44802.1"/>
    </source>
</evidence>
<gene>
    <name evidence="1" type="ORF">SP15_004</name>
</gene>
<name>A0A127AVX1_9CAUD</name>
<organism evidence="1 2">
    <name type="scientific">Bacillus phage SP-15</name>
    <dbReference type="NCBI Taxonomy" id="1792032"/>
    <lineage>
        <taxon>Viruses</taxon>
        <taxon>Duplodnaviria</taxon>
        <taxon>Heunggongvirae</taxon>
        <taxon>Uroviricota</taxon>
        <taxon>Caudoviricetes</taxon>
        <taxon>Thornevirus</taxon>
        <taxon>Thornevirus SP15</taxon>
    </lineage>
</organism>